<dbReference type="GO" id="GO:0031209">
    <property type="term" value="C:SCAR complex"/>
    <property type="evidence" value="ECO:0007669"/>
    <property type="project" value="TreeGrafter"/>
</dbReference>
<accession>A0A1D1VFW4</accession>
<dbReference type="STRING" id="947166.A0A1D1VFW4"/>
<dbReference type="InterPro" id="IPR019137">
    <property type="entry name" value="Nck-associated_protein-1"/>
</dbReference>
<comment type="caution">
    <text evidence="2">The sequence shown here is derived from an EMBL/GenBank/DDBJ whole genome shotgun (WGS) entry which is preliminary data.</text>
</comment>
<dbReference type="GO" id="GO:0030866">
    <property type="term" value="P:cortical actin cytoskeleton organization"/>
    <property type="evidence" value="ECO:0007669"/>
    <property type="project" value="TreeGrafter"/>
</dbReference>
<organism evidence="2 3">
    <name type="scientific">Ramazzottius varieornatus</name>
    <name type="common">Water bear</name>
    <name type="synonym">Tardigrade</name>
    <dbReference type="NCBI Taxonomy" id="947166"/>
    <lineage>
        <taxon>Eukaryota</taxon>
        <taxon>Metazoa</taxon>
        <taxon>Ecdysozoa</taxon>
        <taxon>Tardigrada</taxon>
        <taxon>Eutardigrada</taxon>
        <taxon>Parachela</taxon>
        <taxon>Hypsibioidea</taxon>
        <taxon>Ramazzottiidae</taxon>
        <taxon>Ramazzottius</taxon>
    </lineage>
</organism>
<dbReference type="OrthoDB" id="548214at2759"/>
<keyword evidence="3" id="KW-1185">Reference proteome</keyword>
<gene>
    <name evidence="2" type="primary">RvY_10022-1</name>
    <name evidence="2" type="synonym">RvY_10022.1</name>
    <name evidence="2" type="ORF">RvY_10022</name>
</gene>
<name>A0A1D1VFW4_RAMVA</name>
<dbReference type="GO" id="GO:0016477">
    <property type="term" value="P:cell migration"/>
    <property type="evidence" value="ECO:0007669"/>
    <property type="project" value="TreeGrafter"/>
</dbReference>
<dbReference type="GO" id="GO:0048812">
    <property type="term" value="P:neuron projection morphogenesis"/>
    <property type="evidence" value="ECO:0007669"/>
    <property type="project" value="TreeGrafter"/>
</dbReference>
<sequence length="1141" mass="130317">MARALIPGHQKLAEKLTILNDRAQGMLTRLYNIRKACLDPESKPKFLQDKQLEAAIRHIEKKFPAINAKSSGSVFGYLGQIRAEVSKNLSIYYDTFVDILEFKDHVSELLTTMDACQLILDITCNHDVTTRYLELVTKYVSLMILLSRIDDRKAMLGLYTAVHELANGVSEPHFPRLGQLILDYEVPLRKLCEDFVPHSRILSSGLLSLQKIYSRRNLTADQWRSASLLNLTGSPNHLSTPALTDTSACEYLSLEVVERWIVVGFTLCQSALSTPIGMELWSQAMHTSWIITLFRDEVIHVHYYLQVYFESVKGQNKRVSEIKDSHAVALQSAIPIHKDRRLFLRIALRELNLLFTDQPGLMGPKALLALMALSMARDEISWLVRHSYHQEPAQLAKDKKQRTMEDMIDRHLPELLFLTEQLRELIRRHGKIIQTYHIQYLGGYDAGLLNALMQNVSALPEDENAILSSLCNSLSELNRRKNNSDINCDTADLRDIRLDWFRVQASASSVARNTFMLQEHKEIVCHLNTITYHSRLVDELDGLLEEVSDLSLFCFYISFFQDQFSLCLEFPAQTRYIIAFPLICGHFMAATHELCPEERGSLGHISINVAQHFLEEMGREAKNIVFSICDEQCMLADHVLPKHAAFALITQAASERKTKKPKVAAVPPSMPIPGQESYRRTREELTTFDKLHMALTELCYSINYSNTVVVWEHIFCPKEYMLSHIESSLGKVFVDMLTMFAPDNYIVKPSELLVWVRTYMNTLQTLENYVQIDMSRVFNTIMLQQTQPADSLGQKTITALYTTWYLDTLLRRVSSGHVVFSPLQKAFVTVQHEPGTQPKPEDYANLVELRALAEIIGPYGMKYFYETITWNVASQIGELKKIVLQNSVVLMELRTSFDKPESMRELARKLQNADSLLHRMIVIGTLLQFRSLCQEPLNDTVKQHVPHLYSSVEDFKDFNQSGDAMMLINEMLISVGLEPKVDAILINAIRAQKNEKKETVSEEDYQFSCLLMVFLAVSLPRLARLDEAAFNVALEAHVNNMHCLGKAVNTVLGALFHLCDRGDTADRLREFLALASSSLLRLATEQDREAIKNRDSTYLLLEYIVKESPYLTQDLFEACFPQALYRTAYQAVHRIDRHLAV</sequence>
<dbReference type="PANTHER" id="PTHR12093">
    <property type="entry name" value="NCK-ASSOCIATED PROTEIN 1"/>
    <property type="match status" value="1"/>
</dbReference>
<evidence type="ECO:0000256" key="1">
    <source>
        <dbReference type="ARBA" id="ARBA00037947"/>
    </source>
</evidence>
<protein>
    <recommendedName>
        <fullName evidence="4">Membrane-associated protein Hem</fullName>
    </recommendedName>
</protein>
<evidence type="ECO:0000313" key="2">
    <source>
        <dbReference type="EMBL" id="GAU98952.1"/>
    </source>
</evidence>
<dbReference type="EMBL" id="BDGG01000005">
    <property type="protein sequence ID" value="GAU98952.1"/>
    <property type="molecule type" value="Genomic_DNA"/>
</dbReference>
<dbReference type="AlphaFoldDB" id="A0A1D1VFW4"/>
<dbReference type="PANTHER" id="PTHR12093:SF10">
    <property type="entry name" value="MEMBRANE-ASSOCIATED PROTEIN HEM"/>
    <property type="match status" value="1"/>
</dbReference>
<dbReference type="Pfam" id="PF09735">
    <property type="entry name" value="Nckap1"/>
    <property type="match status" value="1"/>
</dbReference>
<comment type="similarity">
    <text evidence="1">Belongs to the HEM-1/HEM-2 family.</text>
</comment>
<evidence type="ECO:0000313" key="3">
    <source>
        <dbReference type="Proteomes" id="UP000186922"/>
    </source>
</evidence>
<dbReference type="Proteomes" id="UP000186922">
    <property type="component" value="Unassembled WGS sequence"/>
</dbReference>
<dbReference type="GO" id="GO:0030031">
    <property type="term" value="P:cell projection assembly"/>
    <property type="evidence" value="ECO:0007669"/>
    <property type="project" value="TreeGrafter"/>
</dbReference>
<reference evidence="2 3" key="1">
    <citation type="journal article" date="2016" name="Nat. Commun.">
        <title>Extremotolerant tardigrade genome and improved radiotolerance of human cultured cells by tardigrade-unique protein.</title>
        <authorList>
            <person name="Hashimoto T."/>
            <person name="Horikawa D.D."/>
            <person name="Saito Y."/>
            <person name="Kuwahara H."/>
            <person name="Kozuka-Hata H."/>
            <person name="Shin-I T."/>
            <person name="Minakuchi Y."/>
            <person name="Ohishi K."/>
            <person name="Motoyama A."/>
            <person name="Aizu T."/>
            <person name="Enomoto A."/>
            <person name="Kondo K."/>
            <person name="Tanaka S."/>
            <person name="Hara Y."/>
            <person name="Koshikawa S."/>
            <person name="Sagara H."/>
            <person name="Miura T."/>
            <person name="Yokobori S."/>
            <person name="Miyagawa K."/>
            <person name="Suzuki Y."/>
            <person name="Kubo T."/>
            <person name="Oyama M."/>
            <person name="Kohara Y."/>
            <person name="Fujiyama A."/>
            <person name="Arakawa K."/>
            <person name="Katayama T."/>
            <person name="Toyoda A."/>
            <person name="Kunieda T."/>
        </authorList>
    </citation>
    <scope>NUCLEOTIDE SEQUENCE [LARGE SCALE GENOMIC DNA]</scope>
    <source>
        <strain evidence="2 3">YOKOZUNA-1</strain>
    </source>
</reference>
<proteinExistence type="inferred from homology"/>
<evidence type="ECO:0008006" key="4">
    <source>
        <dbReference type="Google" id="ProtNLM"/>
    </source>
</evidence>